<feature type="transmembrane region" description="Helical" evidence="7">
    <location>
        <begin position="251"/>
        <end position="274"/>
    </location>
</feature>
<keyword evidence="3 7" id="KW-0812">Transmembrane</keyword>
<feature type="domain" description="ABC3 transporter permease C-terminal" evidence="8">
    <location>
        <begin position="254"/>
        <end position="376"/>
    </location>
</feature>
<accession>A0A1F2WEW2</accession>
<gene>
    <name evidence="10" type="ORF">A2Y75_09755</name>
</gene>
<proteinExistence type="inferred from homology"/>
<evidence type="ECO:0000256" key="2">
    <source>
        <dbReference type="ARBA" id="ARBA00022475"/>
    </source>
</evidence>
<keyword evidence="2" id="KW-1003">Cell membrane</keyword>
<evidence type="ECO:0000256" key="6">
    <source>
        <dbReference type="ARBA" id="ARBA00038076"/>
    </source>
</evidence>
<dbReference type="PANTHER" id="PTHR30572">
    <property type="entry name" value="MEMBRANE COMPONENT OF TRANSPORTER-RELATED"/>
    <property type="match status" value="1"/>
</dbReference>
<dbReference type="InterPro" id="IPR003838">
    <property type="entry name" value="ABC3_permease_C"/>
</dbReference>
<dbReference type="STRING" id="1797197.A2Y75_09755"/>
<dbReference type="Proteomes" id="UP000177876">
    <property type="component" value="Unassembled WGS sequence"/>
</dbReference>
<evidence type="ECO:0008006" key="12">
    <source>
        <dbReference type="Google" id="ProtNLM"/>
    </source>
</evidence>
<feature type="transmembrane region" description="Helical" evidence="7">
    <location>
        <begin position="295"/>
        <end position="325"/>
    </location>
</feature>
<sequence length="383" mass="42139">MRLITLAWKNLKRHRIRSLLTVLGIAVSAMTLFTILSFNSGYDKALKEEMKSTGVHLYVSMEGCPMQAASLVLHGGEIPTYLDQLLLYYAQNIPEVQTAGGMLISTVIAEGKADLFYGITDEIKDLKPNWDLQGTWFQGPNSVILGYDLARDNSKKPGDKIFINSLGREFDVSGTLKKSSSEDDGFYFLPLATAQEIFYRPSQLTVIGVQLKDTSNLQAVTTQLERRGAYVVPASDITELITDMMGGTKSILLVVVMIVLLVAGLGIFNTILMATFERNREFGYFRCVGAQKRHIFGLISLETMLLCITGSVVGVGAGFGLSYLIDGWIRRFLAYAPAGRLLRPDIVGVMLTFGVVFVVGILAGFYPGYRASRVSPIEAVRNE</sequence>
<dbReference type="EMBL" id="MELK01000054">
    <property type="protein sequence ID" value="OFW55395.1"/>
    <property type="molecule type" value="Genomic_DNA"/>
</dbReference>
<evidence type="ECO:0000259" key="8">
    <source>
        <dbReference type="Pfam" id="PF02687"/>
    </source>
</evidence>
<dbReference type="Pfam" id="PF12704">
    <property type="entry name" value="MacB_PCD"/>
    <property type="match status" value="1"/>
</dbReference>
<evidence type="ECO:0000313" key="10">
    <source>
        <dbReference type="EMBL" id="OFW55395.1"/>
    </source>
</evidence>
<keyword evidence="4 7" id="KW-1133">Transmembrane helix</keyword>
<comment type="similarity">
    <text evidence="6">Belongs to the ABC-4 integral membrane protein family.</text>
</comment>
<comment type="subcellular location">
    <subcellularLocation>
        <location evidence="1">Cell membrane</location>
        <topology evidence="1">Multi-pass membrane protein</topology>
    </subcellularLocation>
</comment>
<organism evidence="10 11">
    <name type="scientific">Candidatus Solincola sediminis</name>
    <dbReference type="NCBI Taxonomy" id="1797199"/>
    <lineage>
        <taxon>Bacteria</taxon>
        <taxon>Bacillati</taxon>
        <taxon>Actinomycetota</taxon>
        <taxon>Candidatus Geothermincolia</taxon>
        <taxon>Candidatus Geothermincolales</taxon>
        <taxon>Candidatus Geothermincolaceae</taxon>
        <taxon>Candidatus Solincola</taxon>
    </lineage>
</organism>
<evidence type="ECO:0000256" key="5">
    <source>
        <dbReference type="ARBA" id="ARBA00023136"/>
    </source>
</evidence>
<comment type="caution">
    <text evidence="10">The sequence shown here is derived from an EMBL/GenBank/DDBJ whole genome shotgun (WGS) entry which is preliminary data.</text>
</comment>
<protein>
    <recommendedName>
        <fullName evidence="12">ABC transporter permease</fullName>
    </recommendedName>
</protein>
<feature type="transmembrane region" description="Helical" evidence="7">
    <location>
        <begin position="20"/>
        <end position="42"/>
    </location>
</feature>
<feature type="domain" description="MacB-like periplasmic core" evidence="9">
    <location>
        <begin position="18"/>
        <end position="226"/>
    </location>
</feature>
<name>A0A1F2WEW2_9ACTN</name>
<dbReference type="Pfam" id="PF02687">
    <property type="entry name" value="FtsX"/>
    <property type="match status" value="1"/>
</dbReference>
<feature type="transmembrane region" description="Helical" evidence="7">
    <location>
        <begin position="345"/>
        <end position="366"/>
    </location>
</feature>
<evidence type="ECO:0000313" key="11">
    <source>
        <dbReference type="Proteomes" id="UP000177876"/>
    </source>
</evidence>
<keyword evidence="5 7" id="KW-0472">Membrane</keyword>
<dbReference type="GO" id="GO:0022857">
    <property type="term" value="F:transmembrane transporter activity"/>
    <property type="evidence" value="ECO:0007669"/>
    <property type="project" value="TreeGrafter"/>
</dbReference>
<dbReference type="InterPro" id="IPR050250">
    <property type="entry name" value="Macrolide_Exporter_MacB"/>
</dbReference>
<dbReference type="GO" id="GO:0005886">
    <property type="term" value="C:plasma membrane"/>
    <property type="evidence" value="ECO:0007669"/>
    <property type="project" value="UniProtKB-SubCell"/>
</dbReference>
<dbReference type="PANTHER" id="PTHR30572:SF4">
    <property type="entry name" value="ABC TRANSPORTER PERMEASE YTRF"/>
    <property type="match status" value="1"/>
</dbReference>
<dbReference type="InterPro" id="IPR025857">
    <property type="entry name" value="MacB_PCD"/>
</dbReference>
<dbReference type="AlphaFoldDB" id="A0A1F2WEW2"/>
<evidence type="ECO:0000256" key="3">
    <source>
        <dbReference type="ARBA" id="ARBA00022692"/>
    </source>
</evidence>
<evidence type="ECO:0000256" key="4">
    <source>
        <dbReference type="ARBA" id="ARBA00022989"/>
    </source>
</evidence>
<evidence type="ECO:0000256" key="7">
    <source>
        <dbReference type="SAM" id="Phobius"/>
    </source>
</evidence>
<reference evidence="10 11" key="1">
    <citation type="journal article" date="2016" name="Nat. Commun.">
        <title>Thousands of microbial genomes shed light on interconnected biogeochemical processes in an aquifer system.</title>
        <authorList>
            <person name="Anantharaman K."/>
            <person name="Brown C.T."/>
            <person name="Hug L.A."/>
            <person name="Sharon I."/>
            <person name="Castelle C.J."/>
            <person name="Probst A.J."/>
            <person name="Thomas B.C."/>
            <person name="Singh A."/>
            <person name="Wilkins M.J."/>
            <person name="Karaoz U."/>
            <person name="Brodie E.L."/>
            <person name="Williams K.H."/>
            <person name="Hubbard S.S."/>
            <person name="Banfield J.F."/>
        </authorList>
    </citation>
    <scope>NUCLEOTIDE SEQUENCE [LARGE SCALE GENOMIC DNA]</scope>
</reference>
<evidence type="ECO:0000256" key="1">
    <source>
        <dbReference type="ARBA" id="ARBA00004651"/>
    </source>
</evidence>
<evidence type="ECO:0000259" key="9">
    <source>
        <dbReference type="Pfam" id="PF12704"/>
    </source>
</evidence>